<dbReference type="Proteomes" id="UP000288805">
    <property type="component" value="Unassembled WGS sequence"/>
</dbReference>
<evidence type="ECO:0000256" key="1">
    <source>
        <dbReference type="ARBA" id="ARBA00006993"/>
    </source>
</evidence>
<feature type="compositionally biased region" description="Polar residues" evidence="3">
    <location>
        <begin position="472"/>
        <end position="489"/>
    </location>
</feature>
<proteinExistence type="inferred from homology"/>
<sequence>MPLTRYQVRNQYSLADPELFRAADKDDPEALLEGVAMAGLVGVLRQLGDLAEFAAEIFHDLHEEVMVTAARGHGLMVRVQQLEAEFPLIERAFLSQTNHSSFFYNAGVDWHPNLHADQNLITRGDLPRFVMDSYEECRGPPRLFLLDKFDVAGAGACLKRYTDPSFFKAESASSGAVKLQVQREKKIRKGKFLEGISGAAAYGDWIMMKLRKSVSSVNLRYQALMFDMPVRRKDIAGGMEKPQRLHQLFLVDRVENGTDGPARLVKLKKRQLNESPFDSKTGRSYMEQFLETHSPEQEVVHEICVSPPSLKLASNSGHEPGLEILEISTVSPSKESLQRKSSSPRGQEKVQRPFMDEVVEEAIDGAILKVPESNPEGETDKNSSIYKVPDEREVQVDGESKIEGNVDGYHSDDVTSDNYMDALNTMESEMETDIENKPKNKMGTGAQFSYSQSNGDSTPSGDGSSLCKKGRSSISNSDISNLAENSPSNGDGAVEVFPCTDICVDEIVDVPSNHLSINEESKPKSHEHVVPNDTCIDVTDVHGYRSEFVEASCTSSPKDLNVMLPPVDCGKSLKEVSVVEPELDGTSCDHIKPGTEFSNAVDNETDLGDKLSDASHLESKLDGADPNVFSDALLHLSNVSDLDPKKGSSDMSNVSSWTDDDFFRVSAQAQSHPVDESYGGNPNFLSDVLQFISNAPDLAPEKESSDNFVNEVLQTECGNDNSTEMLVHGKIDSPKPITSPAEDQLLGSTLSGSLPDCSPASIACDADVKPVCIVSKIDDNVPENGFNLQNSTPVADMPQTLTLTEQWSSEITGGGPQLELDISEMHVSSSGEKMKLEGFMVPQMVMKHMGAATGANSEDDIPSNNQNCLVPKDLLISDDSIPETVQAEPVAVAAAAASGAGSEDDFPFGHPNYPDPKDHLSLDDLVTESVPATHLVSTAACDDEVDDVNNVICPSLDLIESPDRNILDLQETLMREMEINKAVLPEYDIESDAPKEVNQLAAALTDLDSNPGITGAYGHSNSELLNDVPDSWLAEQYQDSLHLTSSKQINQDLNSQVAPHQIHLGENSERLVSSPSHYFPEPGVPSEQVLDVQADDIKQESCFDASSKSCPKDFSSEPLVSEFPLQSAGKKLESSKPAVDPSEVPFPRFGLLPEATQVNPDGMPPLPPMQWRMGKFQHGLALFPPIPPPIADVKDHLVSPALEGETAQPGKHVLPLSMVVDEKLHSSEYFSEGTQDLNPLLRQSSCGERPDHGLLASEEEMVLPSLNLFLPVQTVEDVTSRHAPAPVSLDGQLIPSLDHLAPEPDLEDNKFQHAHQNSEEEIVNPPKTFVRTVEDTTSRHAPASLQGELIQPLDHLAPEPALEQNKLQGTCQNSEGDHPKTFVLPQTMGDEQLEYPLQTSKEETEWLSYSDAIAPASVDGKLNGNPSVKLPRPRDPLIEAVASHDKRTLRKVTERVRPQIGPKVDERDSLLEQIRAKSFNLKPAAVPRPSIQGPRTNLKVAAMLEKANAIRSFHEMDGEYCILLYNE</sequence>
<feature type="compositionally biased region" description="Polar residues" evidence="3">
    <location>
        <begin position="446"/>
        <end position="463"/>
    </location>
</feature>
<comment type="function">
    <text evidence="2">Involved in regulation of actin and microtubule organization. Part of a WAVE complex that activates the Arp2/3 complex.</text>
</comment>
<dbReference type="GO" id="GO:0030036">
    <property type="term" value="P:actin cytoskeleton organization"/>
    <property type="evidence" value="ECO:0007669"/>
    <property type="project" value="UniProtKB-UniRule"/>
</dbReference>
<keyword evidence="2" id="KW-0963">Cytoplasm</keyword>
<evidence type="ECO:0000259" key="4">
    <source>
        <dbReference type="PROSITE" id="PS51082"/>
    </source>
</evidence>
<comment type="similarity">
    <text evidence="1 2">Belongs to the SCAR/WAVE family.</text>
</comment>
<feature type="compositionally biased region" description="Polar residues" evidence="3">
    <location>
        <begin position="328"/>
        <end position="345"/>
    </location>
</feature>
<feature type="domain" description="WH2" evidence="4">
    <location>
        <begin position="1466"/>
        <end position="1484"/>
    </location>
</feature>
<keyword evidence="2" id="KW-0009">Actin-binding</keyword>
<comment type="subcellular location">
    <subcellularLocation>
        <location evidence="2">Cytoplasm</location>
        <location evidence="2">Cytoskeleton</location>
    </subcellularLocation>
</comment>
<dbReference type="EMBL" id="QGNW01000731">
    <property type="protein sequence ID" value="RVW63820.1"/>
    <property type="molecule type" value="Genomic_DNA"/>
</dbReference>
<accession>A0A438FV48</accession>
<dbReference type="Gene3D" id="6.10.280.150">
    <property type="match status" value="1"/>
</dbReference>
<keyword evidence="2" id="KW-0206">Cytoskeleton</keyword>
<feature type="compositionally biased region" description="Basic and acidic residues" evidence="3">
    <location>
        <begin position="388"/>
        <end position="413"/>
    </location>
</feature>
<feature type="region of interest" description="Disordered" evidence="3">
    <location>
        <begin position="371"/>
        <end position="415"/>
    </location>
</feature>
<evidence type="ECO:0000256" key="3">
    <source>
        <dbReference type="SAM" id="MobiDB-lite"/>
    </source>
</evidence>
<name>A0A438FV48_VITVI</name>
<reference evidence="5 6" key="1">
    <citation type="journal article" date="2018" name="PLoS Genet.">
        <title>Population sequencing reveals clonal diversity and ancestral inbreeding in the grapevine cultivar Chardonnay.</title>
        <authorList>
            <person name="Roach M.J."/>
            <person name="Johnson D.L."/>
            <person name="Bohlmann J."/>
            <person name="van Vuuren H.J."/>
            <person name="Jones S.J."/>
            <person name="Pretorius I.S."/>
            <person name="Schmidt S.A."/>
            <person name="Borneman A.R."/>
        </authorList>
    </citation>
    <scope>NUCLEOTIDE SEQUENCE [LARGE SCALE GENOMIC DNA]</scope>
    <source>
        <strain evidence="6">cv. Chardonnay</strain>
        <tissue evidence="5">Leaf</tissue>
    </source>
</reference>
<evidence type="ECO:0000256" key="2">
    <source>
        <dbReference type="RuleBase" id="RU367034"/>
    </source>
</evidence>
<feature type="region of interest" description="Disordered" evidence="3">
    <location>
        <begin position="328"/>
        <end position="351"/>
    </location>
</feature>
<dbReference type="Gene3D" id="1.20.5.340">
    <property type="match status" value="1"/>
</dbReference>
<feature type="region of interest" description="Disordered" evidence="3">
    <location>
        <begin position="436"/>
        <end position="490"/>
    </location>
</feature>
<dbReference type="GO" id="GO:0003779">
    <property type="term" value="F:actin binding"/>
    <property type="evidence" value="ECO:0007669"/>
    <property type="project" value="UniProtKB-UniRule"/>
</dbReference>
<protein>
    <recommendedName>
        <fullName evidence="2">Protein SCAR</fullName>
    </recommendedName>
    <alternativeName>
        <fullName evidence="2">Protein WAVE</fullName>
    </alternativeName>
</protein>
<dbReference type="PROSITE" id="PS51082">
    <property type="entry name" value="WH2"/>
    <property type="match status" value="1"/>
</dbReference>
<organism evidence="5 6">
    <name type="scientific">Vitis vinifera</name>
    <name type="common">Grape</name>
    <dbReference type="NCBI Taxonomy" id="29760"/>
    <lineage>
        <taxon>Eukaryota</taxon>
        <taxon>Viridiplantae</taxon>
        <taxon>Streptophyta</taxon>
        <taxon>Embryophyta</taxon>
        <taxon>Tracheophyta</taxon>
        <taxon>Spermatophyta</taxon>
        <taxon>Magnoliopsida</taxon>
        <taxon>eudicotyledons</taxon>
        <taxon>Gunneridae</taxon>
        <taxon>Pentapetalae</taxon>
        <taxon>rosids</taxon>
        <taxon>Vitales</taxon>
        <taxon>Vitaceae</taxon>
        <taxon>Viteae</taxon>
        <taxon>Vitis</taxon>
    </lineage>
</organism>
<dbReference type="InterPro" id="IPR003124">
    <property type="entry name" value="WH2_dom"/>
</dbReference>
<evidence type="ECO:0000313" key="6">
    <source>
        <dbReference type="Proteomes" id="UP000288805"/>
    </source>
</evidence>
<gene>
    <name evidence="5" type="primary">SCAR2_1</name>
    <name evidence="5" type="ORF">CK203_053735</name>
</gene>
<dbReference type="GO" id="GO:0005856">
    <property type="term" value="C:cytoskeleton"/>
    <property type="evidence" value="ECO:0007669"/>
    <property type="project" value="UniProtKB-SubCell"/>
</dbReference>
<comment type="caution">
    <text evidence="5">The sequence shown here is derived from an EMBL/GenBank/DDBJ whole genome shotgun (WGS) entry which is preliminary data.</text>
</comment>
<dbReference type="PANTHER" id="PTHR12902">
    <property type="entry name" value="WASP-1"/>
    <property type="match status" value="1"/>
</dbReference>
<dbReference type="InterPro" id="IPR028288">
    <property type="entry name" value="SCAR/WAVE_fam"/>
</dbReference>
<evidence type="ECO:0000313" key="5">
    <source>
        <dbReference type="EMBL" id="RVW63820.1"/>
    </source>
</evidence>
<dbReference type="PANTHER" id="PTHR12902:SF1">
    <property type="entry name" value="WISKOTT-ALDRICH SYNDROME PROTEIN FAMILY MEMBER"/>
    <property type="match status" value="1"/>
</dbReference>